<protein>
    <submittedName>
        <fullName evidence="3">CPBP family intramembrane metalloprotease</fullName>
    </submittedName>
</protein>
<feature type="transmembrane region" description="Helical" evidence="1">
    <location>
        <begin position="104"/>
        <end position="120"/>
    </location>
</feature>
<reference evidence="3" key="1">
    <citation type="submission" date="2021-07" db="EMBL/GenBank/DDBJ databases">
        <title>Genomic diversity and antimicrobial resistance of Prevotella spp. isolated from chronic lung disease airways.</title>
        <authorList>
            <person name="Webb K.A."/>
            <person name="Olagoke O.S."/>
            <person name="Baird T."/>
            <person name="Neill J."/>
            <person name="Pham A."/>
            <person name="Wells T.J."/>
            <person name="Ramsay K.A."/>
            <person name="Bell S.C."/>
            <person name="Sarovich D.S."/>
            <person name="Price E.P."/>
        </authorList>
    </citation>
    <scope>NUCLEOTIDE SEQUENCE</scope>
    <source>
        <strain evidence="3">SCHI0047.S.3</strain>
    </source>
</reference>
<feature type="transmembrane region" description="Helical" evidence="1">
    <location>
        <begin position="182"/>
        <end position="198"/>
    </location>
</feature>
<dbReference type="GO" id="GO:0004175">
    <property type="term" value="F:endopeptidase activity"/>
    <property type="evidence" value="ECO:0007669"/>
    <property type="project" value="UniProtKB-ARBA"/>
</dbReference>
<dbReference type="RefSeq" id="WP_007134632.1">
    <property type="nucleotide sequence ID" value="NZ_CABKPN010000001.1"/>
</dbReference>
<name>A0AAW4NPV9_9BACT</name>
<dbReference type="EMBL" id="JAHXRF010000006">
    <property type="protein sequence ID" value="MBW4865305.1"/>
    <property type="molecule type" value="Genomic_DNA"/>
</dbReference>
<keyword evidence="3" id="KW-0482">Metalloprotease</keyword>
<feature type="transmembrane region" description="Helical" evidence="1">
    <location>
        <begin position="141"/>
        <end position="170"/>
    </location>
</feature>
<keyword evidence="1" id="KW-0812">Transmembrane</keyword>
<evidence type="ECO:0000313" key="3">
    <source>
        <dbReference type="EMBL" id="MBW4865305.1"/>
    </source>
</evidence>
<evidence type="ECO:0000313" key="4">
    <source>
        <dbReference type="Proteomes" id="UP001196873"/>
    </source>
</evidence>
<feature type="transmembrane region" description="Helical" evidence="1">
    <location>
        <begin position="12"/>
        <end position="40"/>
    </location>
</feature>
<proteinExistence type="predicted"/>
<keyword evidence="1" id="KW-1133">Transmembrane helix</keyword>
<evidence type="ECO:0000256" key="1">
    <source>
        <dbReference type="SAM" id="Phobius"/>
    </source>
</evidence>
<organism evidence="3 4">
    <name type="scientific">Segatella salivae</name>
    <dbReference type="NCBI Taxonomy" id="228604"/>
    <lineage>
        <taxon>Bacteria</taxon>
        <taxon>Pseudomonadati</taxon>
        <taxon>Bacteroidota</taxon>
        <taxon>Bacteroidia</taxon>
        <taxon>Bacteroidales</taxon>
        <taxon>Prevotellaceae</taxon>
        <taxon>Segatella</taxon>
    </lineage>
</organism>
<dbReference type="GO" id="GO:0080120">
    <property type="term" value="P:CAAX-box protein maturation"/>
    <property type="evidence" value="ECO:0007669"/>
    <property type="project" value="UniProtKB-ARBA"/>
</dbReference>
<keyword evidence="3" id="KW-0378">Hydrolase</keyword>
<dbReference type="Pfam" id="PF02517">
    <property type="entry name" value="Rce1-like"/>
    <property type="match status" value="1"/>
</dbReference>
<evidence type="ECO:0000259" key="2">
    <source>
        <dbReference type="Pfam" id="PF02517"/>
    </source>
</evidence>
<accession>A0AAW4NPV9</accession>
<gene>
    <name evidence="3" type="ORF">KZY68_04605</name>
</gene>
<dbReference type="Proteomes" id="UP001196873">
    <property type="component" value="Unassembled WGS sequence"/>
</dbReference>
<feature type="domain" description="CAAX prenyl protease 2/Lysostaphin resistance protein A-like" evidence="2">
    <location>
        <begin position="107"/>
        <end position="198"/>
    </location>
</feature>
<dbReference type="GO" id="GO:0008237">
    <property type="term" value="F:metallopeptidase activity"/>
    <property type="evidence" value="ECO:0007669"/>
    <property type="project" value="UniProtKB-KW"/>
</dbReference>
<keyword evidence="1" id="KW-0472">Membrane</keyword>
<comment type="caution">
    <text evidence="3">The sequence shown here is derived from an EMBL/GenBank/DDBJ whole genome shotgun (WGS) entry which is preliminary data.</text>
</comment>
<feature type="transmembrane region" description="Helical" evidence="1">
    <location>
        <begin position="205"/>
        <end position="227"/>
    </location>
</feature>
<sequence>MNTTKRNKPIKIEAYLPLFIFYLVAVACRIVSVCILPTIVEGSKHTIWLQLCEGIGPALGAVIVTCCFKRKWTCTIAGKSWRRSVFCLTFPIALFLIFDRANGLKTTLLFLGCTLYAFFEEVGWRGYLTSEFSKLNQLKRVIIITTFWFIWHINFPLGMHGLIFFAILLLASWGLDQVAHDTHALILCACLHGIFNLFKHNNGILNNYLTTSLLILSIASWFIVWYYPCNKKSSTK</sequence>
<keyword evidence="3" id="KW-0645">Protease</keyword>
<dbReference type="AlphaFoldDB" id="A0AAW4NPV9"/>
<feature type="transmembrane region" description="Helical" evidence="1">
    <location>
        <begin position="80"/>
        <end position="98"/>
    </location>
</feature>
<dbReference type="PROSITE" id="PS51257">
    <property type="entry name" value="PROKAR_LIPOPROTEIN"/>
    <property type="match status" value="1"/>
</dbReference>
<dbReference type="InterPro" id="IPR003675">
    <property type="entry name" value="Rce1/LyrA-like_dom"/>
</dbReference>
<feature type="transmembrane region" description="Helical" evidence="1">
    <location>
        <begin position="46"/>
        <end position="68"/>
    </location>
</feature>